<dbReference type="GO" id="GO:0000162">
    <property type="term" value="P:L-tryptophan biosynthetic process"/>
    <property type="evidence" value="ECO:0007669"/>
    <property type="project" value="TreeGrafter"/>
</dbReference>
<evidence type="ECO:0000259" key="1">
    <source>
        <dbReference type="Pfam" id="PF00425"/>
    </source>
</evidence>
<dbReference type="Pfam" id="PF00425">
    <property type="entry name" value="Chorismate_bind"/>
    <property type="match status" value="1"/>
</dbReference>
<dbReference type="InterPro" id="IPR005801">
    <property type="entry name" value="ADC_synthase"/>
</dbReference>
<organism evidence="2 3">
    <name type="scientific">Pseudooceanicola nitratireducens</name>
    <dbReference type="NCBI Taxonomy" id="517719"/>
    <lineage>
        <taxon>Bacteria</taxon>
        <taxon>Pseudomonadati</taxon>
        <taxon>Pseudomonadota</taxon>
        <taxon>Alphaproteobacteria</taxon>
        <taxon>Rhodobacterales</taxon>
        <taxon>Paracoccaceae</taxon>
        <taxon>Pseudooceanicola</taxon>
    </lineage>
</organism>
<evidence type="ECO:0000313" key="2">
    <source>
        <dbReference type="EMBL" id="SFD14877.1"/>
    </source>
</evidence>
<dbReference type="AlphaFoldDB" id="A0A1I1PYT3"/>
<gene>
    <name evidence="2" type="ORF">SAMN05421762_3381</name>
</gene>
<proteinExistence type="predicted"/>
<dbReference type="PANTHER" id="PTHR11236:SF50">
    <property type="entry name" value="AMINODEOXYCHORISMATE SYNTHASE COMPONENT 1"/>
    <property type="match status" value="1"/>
</dbReference>
<dbReference type="SUPFAM" id="SSF56322">
    <property type="entry name" value="ADC synthase"/>
    <property type="match status" value="1"/>
</dbReference>
<dbReference type="GO" id="GO:0046820">
    <property type="term" value="F:4-amino-4-deoxychorismate synthase activity"/>
    <property type="evidence" value="ECO:0007669"/>
    <property type="project" value="TreeGrafter"/>
</dbReference>
<protein>
    <submittedName>
        <fullName evidence="2">Para-aminobenzoate synthetase component 1</fullName>
    </submittedName>
</protein>
<dbReference type="RefSeq" id="WP_093454654.1">
    <property type="nucleotide sequence ID" value="NZ_FNZG01000005.1"/>
</dbReference>
<dbReference type="STRING" id="517719.SAMN05421762_3381"/>
<keyword evidence="3" id="KW-1185">Reference proteome</keyword>
<dbReference type="GO" id="GO:0009396">
    <property type="term" value="P:folic acid-containing compound biosynthetic process"/>
    <property type="evidence" value="ECO:0007669"/>
    <property type="project" value="InterPro"/>
</dbReference>
<name>A0A1I1PYT3_9RHOB</name>
<feature type="domain" description="Chorismate-utilising enzyme C-terminal" evidence="1">
    <location>
        <begin position="125"/>
        <end position="380"/>
    </location>
</feature>
<accession>A0A1I1PYT3</accession>
<reference evidence="2 3" key="1">
    <citation type="submission" date="2016-10" db="EMBL/GenBank/DDBJ databases">
        <authorList>
            <person name="de Groot N.N."/>
        </authorList>
    </citation>
    <scope>NUCLEOTIDE SEQUENCE [LARGE SCALE GENOMIC DNA]</scope>
    <source>
        <strain evidence="2 3">DSM 29619</strain>
    </source>
</reference>
<dbReference type="InterPro" id="IPR019999">
    <property type="entry name" value="Anth_synth_I-like"/>
</dbReference>
<dbReference type="Proteomes" id="UP000231644">
    <property type="component" value="Unassembled WGS sequence"/>
</dbReference>
<dbReference type="PRINTS" id="PR00095">
    <property type="entry name" value="ANTSNTHASEI"/>
</dbReference>
<dbReference type="NCBIfam" id="TIGR00553">
    <property type="entry name" value="pabB"/>
    <property type="match status" value="1"/>
</dbReference>
<dbReference type="InterPro" id="IPR005802">
    <property type="entry name" value="ADC_synth_comp_1"/>
</dbReference>
<dbReference type="Gene3D" id="3.60.120.10">
    <property type="entry name" value="Anthranilate synthase"/>
    <property type="match status" value="1"/>
</dbReference>
<sequence length="390" mass="42825">MISAEERAASPTGQAPFVLLRDDLAGRELCFDAPHALIRADRTEDVLPALRRIDQARAAGKWCAGFVAYEAGFALDPKLLDHMPRDRATPLVLMGVFDAPLDRPVPAPRTSPAGLTDLHPGWRFDEYAPRFAQVHQHLRQGDIYQANLTFPFTARWHGDPRALFDRMTALQPVRYGALAALDDGAVILSRSPELFFETSEDGWIETHPMKGTIRRGTTPNEDRALADTLARDEKSQAENLMIVDLLRNDISRISQVGSLHVPDLFAIESYPTVHQMVSRVRARLTPGTTLGDIFTALFPCGSITGAPKIRAMQILRGLEARARGVYCGAIGFAAPSGHARFNVAIRTLTLHPAGTAEFSVGGGLVFDSDVRSEYDECLLKARFATDLVKS</sequence>
<dbReference type="OrthoDB" id="9803598at2"/>
<dbReference type="PANTHER" id="PTHR11236">
    <property type="entry name" value="AMINOBENZOATE/ANTHRANILATE SYNTHASE"/>
    <property type="match status" value="1"/>
</dbReference>
<dbReference type="NCBIfam" id="NF005698">
    <property type="entry name" value="PRK07508.1"/>
    <property type="match status" value="1"/>
</dbReference>
<dbReference type="InterPro" id="IPR015890">
    <property type="entry name" value="Chorismate_C"/>
</dbReference>
<dbReference type="EMBL" id="FOLX01000002">
    <property type="protein sequence ID" value="SFD14877.1"/>
    <property type="molecule type" value="Genomic_DNA"/>
</dbReference>
<evidence type="ECO:0000313" key="3">
    <source>
        <dbReference type="Proteomes" id="UP000231644"/>
    </source>
</evidence>